<evidence type="ECO:0000256" key="1">
    <source>
        <dbReference type="SAM" id="Coils"/>
    </source>
</evidence>
<organism evidence="4 5">
    <name type="scientific">Paraclostridium tenue</name>
    <dbReference type="NCBI Taxonomy" id="1737"/>
    <lineage>
        <taxon>Bacteria</taxon>
        <taxon>Bacillati</taxon>
        <taxon>Bacillota</taxon>
        <taxon>Clostridia</taxon>
        <taxon>Peptostreptococcales</taxon>
        <taxon>Peptostreptococcaceae</taxon>
        <taxon>Paraclostridium</taxon>
    </lineage>
</organism>
<dbReference type="InterPro" id="IPR032834">
    <property type="entry name" value="NatK-like_C"/>
</dbReference>
<feature type="transmembrane region" description="Helical" evidence="2">
    <location>
        <begin position="110"/>
        <end position="131"/>
    </location>
</feature>
<keyword evidence="1" id="KW-0175">Coiled coil</keyword>
<dbReference type="PANTHER" id="PTHR40448:SF1">
    <property type="entry name" value="TWO-COMPONENT SENSOR HISTIDINE KINASE"/>
    <property type="match status" value="1"/>
</dbReference>
<keyword evidence="5" id="KW-1185">Reference proteome</keyword>
<keyword evidence="2" id="KW-0472">Membrane</keyword>
<feature type="transmembrane region" description="Helical" evidence="2">
    <location>
        <begin position="75"/>
        <end position="98"/>
    </location>
</feature>
<reference evidence="5" key="1">
    <citation type="journal article" date="2019" name="Int. J. Syst. Evol. Microbiol.">
        <title>The Global Catalogue of Microorganisms (GCM) 10K type strain sequencing project: providing services to taxonomists for standard genome sequencing and annotation.</title>
        <authorList>
            <consortium name="The Broad Institute Genomics Platform"/>
            <consortium name="The Broad Institute Genome Sequencing Center for Infectious Disease"/>
            <person name="Wu L."/>
            <person name="Ma J."/>
        </authorList>
    </citation>
    <scope>NUCLEOTIDE SEQUENCE [LARGE SCALE GENOMIC DNA]</scope>
    <source>
        <strain evidence="5">JCM 6486</strain>
    </source>
</reference>
<evidence type="ECO:0000313" key="4">
    <source>
        <dbReference type="EMBL" id="GAA0865020.1"/>
    </source>
</evidence>
<accession>A0ABP3XJW2</accession>
<feature type="transmembrane region" description="Helical" evidence="2">
    <location>
        <begin position="6"/>
        <end position="23"/>
    </location>
</feature>
<dbReference type="Pfam" id="PF14501">
    <property type="entry name" value="HATPase_c_5"/>
    <property type="match status" value="1"/>
</dbReference>
<dbReference type="SUPFAM" id="SSF55874">
    <property type="entry name" value="ATPase domain of HSP90 chaperone/DNA topoisomerase II/histidine kinase"/>
    <property type="match status" value="1"/>
</dbReference>
<dbReference type="Proteomes" id="UP001400965">
    <property type="component" value="Unassembled WGS sequence"/>
</dbReference>
<name>A0ABP3XJW2_9FIRM</name>
<keyword evidence="2" id="KW-0812">Transmembrane</keyword>
<feature type="domain" description="Sensor histidine kinase NatK-like C-terminal" evidence="3">
    <location>
        <begin position="320"/>
        <end position="421"/>
    </location>
</feature>
<proteinExistence type="predicted"/>
<dbReference type="EMBL" id="BAAACP010000012">
    <property type="protein sequence ID" value="GAA0865020.1"/>
    <property type="molecule type" value="Genomic_DNA"/>
</dbReference>
<keyword evidence="2" id="KW-1133">Transmembrane helix</keyword>
<protein>
    <submittedName>
        <fullName evidence="4">GHKL domain-containing protein</fullName>
    </submittedName>
</protein>
<gene>
    <name evidence="4" type="ORF">GCM10008917_20780</name>
</gene>
<feature type="coiled-coil region" evidence="1">
    <location>
        <begin position="208"/>
        <end position="235"/>
    </location>
</feature>
<dbReference type="InterPro" id="IPR036890">
    <property type="entry name" value="HATPase_C_sf"/>
</dbReference>
<feature type="transmembrane region" description="Helical" evidence="2">
    <location>
        <begin position="152"/>
        <end position="172"/>
    </location>
</feature>
<sequence>MFHFYILLTSIGICLSFINIYDFKRNRLKLAIYFLILYISICMVSKCLKISPLYGLNIINAIFVYKLTKKTLLTVIIPLISTVLYIAVNIFCYYIVLFLTGENIYKISSIVYLILYYLITYLIIIIVSKFLNCKFMKKLEDFEMLYKSKIKILIILISILSICIYFETIRQIDVSCITGLEVKHSLMLSFLNFLTFLSTMSLIMLMNNQNRLKEIHEYNKKLEDMTNEIKKFRHDYKNIILSMSGYIEENDMEGLKKFFYSNIECSTKNLDLYNLSLASIGNIKYIEVKGVIASKLIEAQEKGIDIKVYIPNVIEYINFNSLDLCRILGIALDNCIEASLESENPLITLSIIDEKDLTSIIILNTYKSNIKNTSKLFKNGYSSKGEGRGIGLSNLKEILSNYNNAYFTIKAEGEFIQKLDIYK</sequence>
<evidence type="ECO:0000256" key="2">
    <source>
        <dbReference type="SAM" id="Phobius"/>
    </source>
</evidence>
<evidence type="ECO:0000313" key="5">
    <source>
        <dbReference type="Proteomes" id="UP001400965"/>
    </source>
</evidence>
<evidence type="ECO:0000259" key="3">
    <source>
        <dbReference type="Pfam" id="PF14501"/>
    </source>
</evidence>
<dbReference type="PANTHER" id="PTHR40448">
    <property type="entry name" value="TWO-COMPONENT SENSOR HISTIDINE KINASE"/>
    <property type="match status" value="1"/>
</dbReference>
<dbReference type="Gene3D" id="3.30.565.10">
    <property type="entry name" value="Histidine kinase-like ATPase, C-terminal domain"/>
    <property type="match status" value="1"/>
</dbReference>
<feature type="transmembrane region" description="Helical" evidence="2">
    <location>
        <begin position="184"/>
        <end position="205"/>
    </location>
</feature>
<comment type="caution">
    <text evidence="4">The sequence shown here is derived from an EMBL/GenBank/DDBJ whole genome shotgun (WGS) entry which is preliminary data.</text>
</comment>
<feature type="transmembrane region" description="Helical" evidence="2">
    <location>
        <begin position="30"/>
        <end position="46"/>
    </location>
</feature>